<proteinExistence type="predicted"/>
<keyword evidence="1" id="KW-0812">Transmembrane</keyword>
<dbReference type="GO" id="GO:0046521">
    <property type="term" value="P:sphingoid catabolic process"/>
    <property type="evidence" value="ECO:0007669"/>
    <property type="project" value="TreeGrafter"/>
</dbReference>
<name>A0AAF0WD42_DAUCS</name>
<organism evidence="2 3">
    <name type="scientific">Daucus carota subsp. sativus</name>
    <name type="common">Carrot</name>
    <dbReference type="NCBI Taxonomy" id="79200"/>
    <lineage>
        <taxon>Eukaryota</taxon>
        <taxon>Viridiplantae</taxon>
        <taxon>Streptophyta</taxon>
        <taxon>Embryophyta</taxon>
        <taxon>Tracheophyta</taxon>
        <taxon>Spermatophyta</taxon>
        <taxon>Magnoliopsida</taxon>
        <taxon>eudicotyledons</taxon>
        <taxon>Gunneridae</taxon>
        <taxon>Pentapetalae</taxon>
        <taxon>asterids</taxon>
        <taxon>campanulids</taxon>
        <taxon>Apiales</taxon>
        <taxon>Apiaceae</taxon>
        <taxon>Apioideae</taxon>
        <taxon>Scandiceae</taxon>
        <taxon>Daucinae</taxon>
        <taxon>Daucus</taxon>
        <taxon>Daucus sect. Daucus</taxon>
    </lineage>
</organism>
<dbReference type="AlphaFoldDB" id="A0AAF0WD42"/>
<keyword evidence="1" id="KW-1133">Transmembrane helix</keyword>
<feature type="transmembrane region" description="Helical" evidence="1">
    <location>
        <begin position="55"/>
        <end position="79"/>
    </location>
</feature>
<dbReference type="PANTHER" id="PTHR28026">
    <property type="entry name" value="DUF962 DOMAIN PROTEIN (AFU_ORTHOLOGUE AFUA_8G05310)"/>
    <property type="match status" value="1"/>
</dbReference>
<sequence length="166" mass="19484">MGLFDLEKYFAYYGSYHYNSVNIFIHTLFVWPIYFTALILCYFTSPLISFSKILFLGHPLIFNFGFLLTVVYGLFYIGLDFRAGVLGAIICVGCWVFASVFASVLGFSLAWKVLRTPTLFFIPAFSTLILTYFKCEESHWRFYYPNLHFDQMVRMNMKWSAINFFL</sequence>
<feature type="transmembrane region" description="Helical" evidence="1">
    <location>
        <begin position="114"/>
        <end position="133"/>
    </location>
</feature>
<evidence type="ECO:0000313" key="2">
    <source>
        <dbReference type="EMBL" id="WOG86058.1"/>
    </source>
</evidence>
<keyword evidence="3" id="KW-1185">Reference proteome</keyword>
<dbReference type="GO" id="GO:0016020">
    <property type="term" value="C:membrane"/>
    <property type="evidence" value="ECO:0007669"/>
    <property type="project" value="GOC"/>
</dbReference>
<dbReference type="GO" id="GO:0005783">
    <property type="term" value="C:endoplasmic reticulum"/>
    <property type="evidence" value="ECO:0007669"/>
    <property type="project" value="TreeGrafter"/>
</dbReference>
<dbReference type="Pfam" id="PF06127">
    <property type="entry name" value="Mpo1-like"/>
    <property type="match status" value="1"/>
</dbReference>
<evidence type="ECO:0000313" key="3">
    <source>
        <dbReference type="Proteomes" id="UP000077755"/>
    </source>
</evidence>
<evidence type="ECO:0008006" key="4">
    <source>
        <dbReference type="Google" id="ProtNLM"/>
    </source>
</evidence>
<dbReference type="EMBL" id="CP093344">
    <property type="protein sequence ID" value="WOG86058.1"/>
    <property type="molecule type" value="Genomic_DNA"/>
</dbReference>
<protein>
    <recommendedName>
        <fullName evidence="4">DUF962 domain-containing protein</fullName>
    </recommendedName>
</protein>
<dbReference type="Proteomes" id="UP000077755">
    <property type="component" value="Chromosome 2"/>
</dbReference>
<dbReference type="InterPro" id="IPR009305">
    <property type="entry name" value="Mpo1-like"/>
</dbReference>
<gene>
    <name evidence="2" type="ORF">DCAR_0236217</name>
</gene>
<accession>A0AAF0WD42</accession>
<evidence type="ECO:0000256" key="1">
    <source>
        <dbReference type="SAM" id="Phobius"/>
    </source>
</evidence>
<feature type="transmembrane region" description="Helical" evidence="1">
    <location>
        <begin position="85"/>
        <end position="107"/>
    </location>
</feature>
<dbReference type="PANTHER" id="PTHR28026:SF9">
    <property type="entry name" value="2-HYDROXY-PALMITIC ACID DIOXYGENASE MPO1"/>
    <property type="match status" value="1"/>
</dbReference>
<reference evidence="2" key="1">
    <citation type="journal article" date="2016" name="Nat. Genet.">
        <title>A high-quality carrot genome assembly provides new insights into carotenoid accumulation and asterid genome evolution.</title>
        <authorList>
            <person name="Iorizzo M."/>
            <person name="Ellison S."/>
            <person name="Senalik D."/>
            <person name="Zeng P."/>
            <person name="Satapoomin P."/>
            <person name="Huang J."/>
            <person name="Bowman M."/>
            <person name="Iovene M."/>
            <person name="Sanseverino W."/>
            <person name="Cavagnaro P."/>
            <person name="Yildiz M."/>
            <person name="Macko-Podgorni A."/>
            <person name="Moranska E."/>
            <person name="Grzebelus E."/>
            <person name="Grzebelus D."/>
            <person name="Ashrafi H."/>
            <person name="Zheng Z."/>
            <person name="Cheng S."/>
            <person name="Spooner D."/>
            <person name="Van Deynze A."/>
            <person name="Simon P."/>
        </authorList>
    </citation>
    <scope>NUCLEOTIDE SEQUENCE</scope>
    <source>
        <tissue evidence="2">Leaf</tissue>
    </source>
</reference>
<keyword evidence="1" id="KW-0472">Membrane</keyword>
<reference evidence="2" key="2">
    <citation type="submission" date="2022-03" db="EMBL/GenBank/DDBJ databases">
        <title>Draft title - Genomic analysis of global carrot germplasm unveils the trajectory of domestication and the origin of high carotenoid orange carrot.</title>
        <authorList>
            <person name="Iorizzo M."/>
            <person name="Ellison S."/>
            <person name="Senalik D."/>
            <person name="Macko-Podgorni A."/>
            <person name="Grzebelus D."/>
            <person name="Bostan H."/>
            <person name="Rolling W."/>
            <person name="Curaba J."/>
            <person name="Simon P."/>
        </authorList>
    </citation>
    <scope>NUCLEOTIDE SEQUENCE</scope>
    <source>
        <tissue evidence="2">Leaf</tissue>
    </source>
</reference>
<feature type="transmembrane region" description="Helical" evidence="1">
    <location>
        <begin position="23"/>
        <end position="43"/>
    </location>
</feature>